<dbReference type="AlphaFoldDB" id="A0A558HS43"/>
<dbReference type="Pfam" id="PF12146">
    <property type="entry name" value="Hydrolase_4"/>
    <property type="match status" value="1"/>
</dbReference>
<dbReference type="InterPro" id="IPR029058">
    <property type="entry name" value="AB_hydrolase_fold"/>
</dbReference>
<dbReference type="InterPro" id="IPR050266">
    <property type="entry name" value="AB_hydrolase_sf"/>
</dbReference>
<dbReference type="PANTHER" id="PTHR43798:SF33">
    <property type="entry name" value="HYDROLASE, PUTATIVE (AFU_ORTHOLOGUE AFUA_2G14860)-RELATED"/>
    <property type="match status" value="1"/>
</dbReference>
<evidence type="ECO:0000259" key="1">
    <source>
        <dbReference type="Pfam" id="PF12146"/>
    </source>
</evidence>
<dbReference type="PANTHER" id="PTHR43798">
    <property type="entry name" value="MONOACYLGLYCEROL LIPASE"/>
    <property type="match status" value="1"/>
</dbReference>
<reference evidence="2 3" key="1">
    <citation type="submission" date="2019-07" db="EMBL/GenBank/DDBJ databases">
        <title>Diversity of Bacteria from Kongsfjorden, Arctic.</title>
        <authorList>
            <person name="Yu Y."/>
        </authorList>
    </citation>
    <scope>NUCLEOTIDE SEQUENCE [LARGE SCALE GENOMIC DNA]</scope>
    <source>
        <strain evidence="2 3">SM1923</strain>
    </source>
</reference>
<dbReference type="OrthoDB" id="9808398at2"/>
<sequence length="310" mass="34225">MPEKSDHAFDFTTFLADKATWSIPASLEPYTCRDGSSLGCRHYSAMKVSEASQLCDERHIILIHGSSSDSRYLATLATQLATVGYHIHTPDLRGHGPAPARRGDIDHSQQLEEDIEDLITSLALSKKATLLIAGHSAGGGLALRFAADISRRQPLDISLAGVILLAPYLHYRAPNTRHDSTWATPNIPKMLLCSLLAGLGIHACDHLEVLTFNIPKQYRDSNTTSAYSWRMMQGINPQHYQRDLAMLAQHGVPLLAMIGEHDEAFHAERLGNSLLPFHEKTQLEVMDNVDHLGIATSEMTGKCIDKWLTS</sequence>
<keyword evidence="3" id="KW-1185">Reference proteome</keyword>
<evidence type="ECO:0000313" key="2">
    <source>
        <dbReference type="EMBL" id="TVU71957.1"/>
    </source>
</evidence>
<gene>
    <name evidence="2" type="ORF">FQP86_05365</name>
</gene>
<dbReference type="Proteomes" id="UP000319941">
    <property type="component" value="Unassembled WGS sequence"/>
</dbReference>
<organism evidence="2 3">
    <name type="scientific">Cobetia crustatorum</name>
    <dbReference type="NCBI Taxonomy" id="553385"/>
    <lineage>
        <taxon>Bacteria</taxon>
        <taxon>Pseudomonadati</taxon>
        <taxon>Pseudomonadota</taxon>
        <taxon>Gammaproteobacteria</taxon>
        <taxon>Oceanospirillales</taxon>
        <taxon>Halomonadaceae</taxon>
        <taxon>Cobetia</taxon>
    </lineage>
</organism>
<evidence type="ECO:0000313" key="3">
    <source>
        <dbReference type="Proteomes" id="UP000319941"/>
    </source>
</evidence>
<protein>
    <submittedName>
        <fullName evidence="2">Alpha/beta fold hydrolase</fullName>
    </submittedName>
</protein>
<dbReference type="STRING" id="553385.GCA_000591415_00712"/>
<accession>A0A558HS43</accession>
<dbReference type="SUPFAM" id="SSF53474">
    <property type="entry name" value="alpha/beta-Hydrolases"/>
    <property type="match status" value="1"/>
</dbReference>
<dbReference type="Gene3D" id="3.40.50.1820">
    <property type="entry name" value="alpha/beta hydrolase"/>
    <property type="match status" value="1"/>
</dbReference>
<dbReference type="EMBL" id="VNFH01000003">
    <property type="protein sequence ID" value="TVU71957.1"/>
    <property type="molecule type" value="Genomic_DNA"/>
</dbReference>
<proteinExistence type="predicted"/>
<feature type="domain" description="Serine aminopeptidase S33" evidence="1">
    <location>
        <begin position="59"/>
        <end position="266"/>
    </location>
</feature>
<name>A0A558HS43_9GAMM</name>
<comment type="caution">
    <text evidence="2">The sequence shown here is derived from an EMBL/GenBank/DDBJ whole genome shotgun (WGS) entry which is preliminary data.</text>
</comment>
<dbReference type="InterPro" id="IPR022742">
    <property type="entry name" value="Hydrolase_4"/>
</dbReference>
<dbReference type="GO" id="GO:0016787">
    <property type="term" value="F:hydrolase activity"/>
    <property type="evidence" value="ECO:0007669"/>
    <property type="project" value="UniProtKB-KW"/>
</dbReference>
<keyword evidence="2" id="KW-0378">Hydrolase</keyword>
<dbReference type="RefSeq" id="WP_088743592.1">
    <property type="nucleotide sequence ID" value="NZ_CAWOWR010000087.1"/>
</dbReference>
<dbReference type="GO" id="GO:0016020">
    <property type="term" value="C:membrane"/>
    <property type="evidence" value="ECO:0007669"/>
    <property type="project" value="TreeGrafter"/>
</dbReference>